<dbReference type="EMBL" id="KZ293416">
    <property type="protein sequence ID" value="PBK77496.1"/>
    <property type="molecule type" value="Genomic_DNA"/>
</dbReference>
<feature type="region of interest" description="Disordered" evidence="1">
    <location>
        <begin position="353"/>
        <end position="379"/>
    </location>
</feature>
<feature type="region of interest" description="Disordered" evidence="1">
    <location>
        <begin position="246"/>
        <end position="273"/>
    </location>
</feature>
<keyword evidence="3" id="KW-1185">Reference proteome</keyword>
<evidence type="ECO:0000256" key="1">
    <source>
        <dbReference type="SAM" id="MobiDB-lite"/>
    </source>
</evidence>
<evidence type="ECO:0000313" key="2">
    <source>
        <dbReference type="EMBL" id="PBK77496.1"/>
    </source>
</evidence>
<dbReference type="AlphaFoldDB" id="A0A2H3CQD8"/>
<proteinExistence type="predicted"/>
<accession>A0A2H3CQD8</accession>
<sequence length="581" mass="65841">MALPGLRSEATPGEEILHGDVCLLASHWKHESAKNWLKALCVVDGVAFHIRLLCYHGGVEQTTLWQRFINRTLQHPDIRMVMGDEETIKRFKKNLPRWKQVFANAVAISPLLLILGQGMGQTLSTPLALQVGGRLSSLGKPELILRVEELLWRCIVGVAWGSWTSEVGLNKFLENVAPLINNMNSLKQVSQGNVGQGNMRWTGYQGEDTWFERNIQYIQHNRIPGLEARVSHEISEWLEDSRGRWITRGGPRKDTSERSRARSRPPCRVLRPRPQSRCRTVPFSLPRCQPPPFKRESVPKVVRKLTYQVHKWGHENYPSFDKRPEWKTAPSLPPAMVQDIEPIRPQDVTVGEVPPVREKSSKARFLSRSQQVQHEKKLSQDIDPSWRQLMLMAPSLQMTGLPDVIPSISGCKRKRSHTIDTGVDAVLKKAKVDRGLSRSTTGIESPLLWVPTTNSYTSFEYFPLKSNELDDCKTLAGWNACNKTGPTGAPLYRLKETGMGAEESMIATLSLRHAAKDPSGTLETFRSYNILLYATQTPSLTWSLQDLSQIGNIDLLRDVQDTIKHHYATCIKKVWKRMAVF</sequence>
<feature type="compositionally biased region" description="Basic and acidic residues" evidence="1">
    <location>
        <begin position="251"/>
        <end position="260"/>
    </location>
</feature>
<reference evidence="3" key="1">
    <citation type="journal article" date="2017" name="Nat. Ecol. Evol.">
        <title>Genome expansion and lineage-specific genetic innovations in the forest pathogenic fungi Armillaria.</title>
        <authorList>
            <person name="Sipos G."/>
            <person name="Prasanna A.N."/>
            <person name="Walter M.C."/>
            <person name="O'Connor E."/>
            <person name="Balint B."/>
            <person name="Krizsan K."/>
            <person name="Kiss B."/>
            <person name="Hess J."/>
            <person name="Varga T."/>
            <person name="Slot J."/>
            <person name="Riley R."/>
            <person name="Boka B."/>
            <person name="Rigling D."/>
            <person name="Barry K."/>
            <person name="Lee J."/>
            <person name="Mihaltcheva S."/>
            <person name="LaButti K."/>
            <person name="Lipzen A."/>
            <person name="Waldron R."/>
            <person name="Moloney N.M."/>
            <person name="Sperisen C."/>
            <person name="Kredics L."/>
            <person name="Vagvoelgyi C."/>
            <person name="Patrignani A."/>
            <person name="Fitzpatrick D."/>
            <person name="Nagy I."/>
            <person name="Doyle S."/>
            <person name="Anderson J.B."/>
            <person name="Grigoriev I.V."/>
            <person name="Gueldener U."/>
            <person name="Muensterkoetter M."/>
            <person name="Nagy L.G."/>
        </authorList>
    </citation>
    <scope>NUCLEOTIDE SEQUENCE [LARGE SCALE GENOMIC DNA]</scope>
    <source>
        <strain evidence="3">28-4</strain>
    </source>
</reference>
<dbReference type="Proteomes" id="UP000218334">
    <property type="component" value="Unassembled WGS sequence"/>
</dbReference>
<dbReference type="STRING" id="1076256.A0A2H3CQD8"/>
<evidence type="ECO:0000313" key="3">
    <source>
        <dbReference type="Proteomes" id="UP000218334"/>
    </source>
</evidence>
<organism evidence="2 3">
    <name type="scientific">Armillaria solidipes</name>
    <dbReference type="NCBI Taxonomy" id="1076256"/>
    <lineage>
        <taxon>Eukaryota</taxon>
        <taxon>Fungi</taxon>
        <taxon>Dikarya</taxon>
        <taxon>Basidiomycota</taxon>
        <taxon>Agaricomycotina</taxon>
        <taxon>Agaricomycetes</taxon>
        <taxon>Agaricomycetidae</taxon>
        <taxon>Agaricales</taxon>
        <taxon>Marasmiineae</taxon>
        <taxon>Physalacriaceae</taxon>
        <taxon>Armillaria</taxon>
    </lineage>
</organism>
<gene>
    <name evidence="2" type="ORF">ARMSODRAFT_949422</name>
</gene>
<protein>
    <submittedName>
        <fullName evidence="2">Uncharacterized protein</fullName>
    </submittedName>
</protein>
<name>A0A2H3CQD8_9AGAR</name>
<feature type="compositionally biased region" description="Basic residues" evidence="1">
    <location>
        <begin position="261"/>
        <end position="273"/>
    </location>
</feature>